<dbReference type="AlphaFoldDB" id="A0AAV1PB17"/>
<dbReference type="PROSITE" id="PS00615">
    <property type="entry name" value="C_TYPE_LECTIN_1"/>
    <property type="match status" value="1"/>
</dbReference>
<gene>
    <name evidence="6" type="ORF">FSCOSCO3_A035382</name>
</gene>
<dbReference type="PROSITE" id="PS50041">
    <property type="entry name" value="C_TYPE_LECTIN_2"/>
    <property type="match status" value="1"/>
</dbReference>
<keyword evidence="7" id="KW-1185">Reference proteome</keyword>
<keyword evidence="4" id="KW-0472">Membrane</keyword>
<protein>
    <submittedName>
        <fullName evidence="6">CD209 antigen-like protein E</fullName>
    </submittedName>
</protein>
<evidence type="ECO:0000313" key="6">
    <source>
        <dbReference type="EMBL" id="CAK6967624.1"/>
    </source>
</evidence>
<keyword evidence="3" id="KW-0175">Coiled coil</keyword>
<evidence type="ECO:0000256" key="2">
    <source>
        <dbReference type="ARBA" id="ARBA00023157"/>
    </source>
</evidence>
<dbReference type="Proteomes" id="UP001314229">
    <property type="component" value="Unassembled WGS sequence"/>
</dbReference>
<dbReference type="SUPFAM" id="SSF56436">
    <property type="entry name" value="C-type lectin-like"/>
    <property type="match status" value="1"/>
</dbReference>
<dbReference type="InterPro" id="IPR001304">
    <property type="entry name" value="C-type_lectin-like"/>
</dbReference>
<dbReference type="Gene3D" id="3.10.100.10">
    <property type="entry name" value="Mannose-Binding Protein A, subunit A"/>
    <property type="match status" value="1"/>
</dbReference>
<evidence type="ECO:0000256" key="1">
    <source>
        <dbReference type="ARBA" id="ARBA00022734"/>
    </source>
</evidence>
<accession>A0AAV1PB17</accession>
<dbReference type="SMART" id="SM00034">
    <property type="entry name" value="CLECT"/>
    <property type="match status" value="1"/>
</dbReference>
<keyword evidence="2" id="KW-1015">Disulfide bond</keyword>
<reference evidence="6 7" key="1">
    <citation type="submission" date="2024-01" db="EMBL/GenBank/DDBJ databases">
        <authorList>
            <person name="Alioto T."/>
            <person name="Alioto T."/>
            <person name="Gomez Garrido J."/>
        </authorList>
    </citation>
    <scope>NUCLEOTIDE SEQUENCE [LARGE SCALE GENOMIC DNA]</scope>
</reference>
<dbReference type="InterPro" id="IPR016186">
    <property type="entry name" value="C-type_lectin-like/link_sf"/>
</dbReference>
<feature type="domain" description="C-type lectin" evidence="5">
    <location>
        <begin position="127"/>
        <end position="247"/>
    </location>
</feature>
<dbReference type="InterPro" id="IPR033989">
    <property type="entry name" value="CD209-like_CTLD"/>
</dbReference>
<feature type="coiled-coil region" evidence="3">
    <location>
        <begin position="62"/>
        <end position="89"/>
    </location>
</feature>
<evidence type="ECO:0000256" key="4">
    <source>
        <dbReference type="SAM" id="Phobius"/>
    </source>
</evidence>
<dbReference type="PANTHER" id="PTHR22803">
    <property type="entry name" value="MANNOSE, PHOSPHOLIPASE, LECTIN RECEPTOR RELATED"/>
    <property type="match status" value="1"/>
</dbReference>
<organism evidence="6 7">
    <name type="scientific">Scomber scombrus</name>
    <name type="common">Atlantic mackerel</name>
    <name type="synonym">Scomber vernalis</name>
    <dbReference type="NCBI Taxonomy" id="13677"/>
    <lineage>
        <taxon>Eukaryota</taxon>
        <taxon>Metazoa</taxon>
        <taxon>Chordata</taxon>
        <taxon>Craniata</taxon>
        <taxon>Vertebrata</taxon>
        <taxon>Euteleostomi</taxon>
        <taxon>Actinopterygii</taxon>
        <taxon>Neopterygii</taxon>
        <taxon>Teleostei</taxon>
        <taxon>Neoteleostei</taxon>
        <taxon>Acanthomorphata</taxon>
        <taxon>Pelagiaria</taxon>
        <taxon>Scombriformes</taxon>
        <taxon>Scombridae</taxon>
        <taxon>Scomber</taxon>
    </lineage>
</organism>
<sequence>MEEIYINVEHVKPVDSTPPTNQTGPRSSERRFHGAVVVCLGLLSVFLLAGLIGLGVQYRDVIRGLTEERDLLNANLTETTEELHRLQSLSKQSESLSVWVLNSCFLTCRSGLTTVSQKTCPAGWTMFSCTCYLISTKSDSWEKGRQDCRARGGDLVVIDSREEQDFLTNIAKRPSWIGLTDREKEGTWKWIDGTLLNRKYWWTKQPDNGNGDPQWGEENCVTIGSDVKEPNNWNDFRCDALKQWICEKIP</sequence>
<dbReference type="InterPro" id="IPR050111">
    <property type="entry name" value="C-type_lectin/snaclec_domain"/>
</dbReference>
<dbReference type="CDD" id="cd03590">
    <property type="entry name" value="CLECT_DC-SIGN_like"/>
    <property type="match status" value="1"/>
</dbReference>
<feature type="transmembrane region" description="Helical" evidence="4">
    <location>
        <begin position="32"/>
        <end position="56"/>
    </location>
</feature>
<keyword evidence="4" id="KW-1133">Transmembrane helix</keyword>
<dbReference type="Pfam" id="PF00059">
    <property type="entry name" value="Lectin_C"/>
    <property type="match status" value="1"/>
</dbReference>
<dbReference type="InterPro" id="IPR018378">
    <property type="entry name" value="C-type_lectin_CS"/>
</dbReference>
<keyword evidence="1" id="KW-0430">Lectin</keyword>
<proteinExistence type="predicted"/>
<dbReference type="EMBL" id="CAWUFR010000108">
    <property type="protein sequence ID" value="CAK6967624.1"/>
    <property type="molecule type" value="Genomic_DNA"/>
</dbReference>
<keyword evidence="4" id="KW-0812">Transmembrane</keyword>
<evidence type="ECO:0000313" key="7">
    <source>
        <dbReference type="Proteomes" id="UP001314229"/>
    </source>
</evidence>
<evidence type="ECO:0000259" key="5">
    <source>
        <dbReference type="PROSITE" id="PS50041"/>
    </source>
</evidence>
<evidence type="ECO:0000256" key="3">
    <source>
        <dbReference type="SAM" id="Coils"/>
    </source>
</evidence>
<name>A0AAV1PB17_SCOSC</name>
<dbReference type="GO" id="GO:0030246">
    <property type="term" value="F:carbohydrate binding"/>
    <property type="evidence" value="ECO:0007669"/>
    <property type="project" value="UniProtKB-KW"/>
</dbReference>
<dbReference type="InterPro" id="IPR016187">
    <property type="entry name" value="CTDL_fold"/>
</dbReference>
<comment type="caution">
    <text evidence="6">The sequence shown here is derived from an EMBL/GenBank/DDBJ whole genome shotgun (WGS) entry which is preliminary data.</text>
</comment>